<evidence type="ECO:0000256" key="2">
    <source>
        <dbReference type="SAM" id="Phobius"/>
    </source>
</evidence>
<evidence type="ECO:0000256" key="1">
    <source>
        <dbReference type="PROSITE-ProRule" id="PRU00339"/>
    </source>
</evidence>
<keyword evidence="1" id="KW-0802">TPR repeat</keyword>
<dbReference type="InterPro" id="IPR050706">
    <property type="entry name" value="Cyclic-di-GMP_PDE-like"/>
</dbReference>
<dbReference type="PROSITE" id="PS50005">
    <property type="entry name" value="TPR"/>
    <property type="match status" value="1"/>
</dbReference>
<dbReference type="SUPFAM" id="SSF48452">
    <property type="entry name" value="TPR-like"/>
    <property type="match status" value="1"/>
</dbReference>
<dbReference type="InterPro" id="IPR011990">
    <property type="entry name" value="TPR-like_helical_dom_sf"/>
</dbReference>
<dbReference type="Pfam" id="PF13181">
    <property type="entry name" value="TPR_8"/>
    <property type="match status" value="1"/>
</dbReference>
<proteinExistence type="predicted"/>
<dbReference type="EMBL" id="UAWG01000001">
    <property type="protein sequence ID" value="SQB58146.1"/>
    <property type="molecule type" value="Genomic_DNA"/>
</dbReference>
<dbReference type="CDD" id="cd01948">
    <property type="entry name" value="EAL"/>
    <property type="match status" value="1"/>
</dbReference>
<dbReference type="SMART" id="SM00052">
    <property type="entry name" value="EAL"/>
    <property type="match status" value="1"/>
</dbReference>
<keyword evidence="2" id="KW-0472">Membrane</keyword>
<protein>
    <submittedName>
        <fullName evidence="4">EAL domain-containing protein</fullName>
    </submittedName>
</protein>
<feature type="transmembrane region" description="Helical" evidence="2">
    <location>
        <begin position="463"/>
        <end position="485"/>
    </location>
</feature>
<dbReference type="SMART" id="SM00028">
    <property type="entry name" value="TPR"/>
    <property type="match status" value="2"/>
</dbReference>
<dbReference type="InterPro" id="IPR035919">
    <property type="entry name" value="EAL_sf"/>
</dbReference>
<dbReference type="PANTHER" id="PTHR33121:SF71">
    <property type="entry name" value="OXYGEN SENSOR PROTEIN DOSP"/>
    <property type="match status" value="1"/>
</dbReference>
<feature type="transmembrane region" description="Helical" evidence="2">
    <location>
        <begin position="7"/>
        <end position="27"/>
    </location>
</feature>
<dbReference type="InterPro" id="IPR019734">
    <property type="entry name" value="TPR_rpt"/>
</dbReference>
<accession>A0A2X2Y107</accession>
<evidence type="ECO:0000313" key="5">
    <source>
        <dbReference type="Proteomes" id="UP000249986"/>
    </source>
</evidence>
<organism evidence="4 5">
    <name type="scientific">Clostridium perfringens</name>
    <dbReference type="NCBI Taxonomy" id="1502"/>
    <lineage>
        <taxon>Bacteria</taxon>
        <taxon>Bacillati</taxon>
        <taxon>Bacillota</taxon>
        <taxon>Clostridia</taxon>
        <taxon>Eubacteriales</taxon>
        <taxon>Clostridiaceae</taxon>
        <taxon>Clostridium</taxon>
    </lineage>
</organism>
<dbReference type="SUPFAM" id="SSF141868">
    <property type="entry name" value="EAL domain-like"/>
    <property type="match status" value="1"/>
</dbReference>
<dbReference type="Gene3D" id="1.25.40.10">
    <property type="entry name" value="Tetratricopeptide repeat domain"/>
    <property type="match status" value="2"/>
</dbReference>
<dbReference type="InterPro" id="IPR001633">
    <property type="entry name" value="EAL_dom"/>
</dbReference>
<gene>
    <name evidence="4" type="primary">yjcC_3</name>
    <name evidence="4" type="ORF">NCTC10719_00744</name>
</gene>
<feature type="domain" description="EAL" evidence="3">
    <location>
        <begin position="487"/>
        <end position="744"/>
    </location>
</feature>
<name>A0A2X2Y107_CLOPF</name>
<dbReference type="PROSITE" id="PS50883">
    <property type="entry name" value="EAL"/>
    <property type="match status" value="1"/>
</dbReference>
<dbReference type="GO" id="GO:0071111">
    <property type="term" value="F:cyclic-guanylate-specific phosphodiesterase activity"/>
    <property type="evidence" value="ECO:0007669"/>
    <property type="project" value="InterPro"/>
</dbReference>
<evidence type="ECO:0000259" key="3">
    <source>
        <dbReference type="PROSITE" id="PS50883"/>
    </source>
</evidence>
<dbReference type="Pfam" id="PF00563">
    <property type="entry name" value="EAL"/>
    <property type="match status" value="1"/>
</dbReference>
<keyword evidence="2" id="KW-0812">Transmembrane</keyword>
<evidence type="ECO:0000313" key="4">
    <source>
        <dbReference type="EMBL" id="SQB58146.1"/>
    </source>
</evidence>
<keyword evidence="2" id="KW-1133">Transmembrane helix</keyword>
<dbReference type="PANTHER" id="PTHR33121">
    <property type="entry name" value="CYCLIC DI-GMP PHOSPHODIESTERASE PDEF"/>
    <property type="match status" value="1"/>
</dbReference>
<reference evidence="4 5" key="1">
    <citation type="submission" date="2018-06" db="EMBL/GenBank/DDBJ databases">
        <authorList>
            <consortium name="Pathogen Informatics"/>
            <person name="Doyle S."/>
        </authorList>
    </citation>
    <scope>NUCLEOTIDE SEQUENCE [LARGE SCALE GENOMIC DNA]</scope>
    <source>
        <strain evidence="4 5">NCTC10719</strain>
    </source>
</reference>
<dbReference type="Proteomes" id="UP000249986">
    <property type="component" value="Unassembled WGS sequence"/>
</dbReference>
<dbReference type="AlphaFoldDB" id="A0A2X2Y107"/>
<dbReference type="Gene3D" id="3.20.20.450">
    <property type="entry name" value="EAL domain"/>
    <property type="match status" value="1"/>
</dbReference>
<feature type="repeat" description="TPR" evidence="1">
    <location>
        <begin position="357"/>
        <end position="390"/>
    </location>
</feature>
<sequence>MIEIKKICKYFFIISLVLITVFMLNYFNYRRISNVINRIEYLYLDGKDINDYVIKEANKIVKNKREKNSNDYFILGYYNLNFSGNKKLAKEYFEKTIENKNNKTSKFAILYSSNYLCEGYLKNKEFEKAIQCYKDSFESLRPTDYNKYQKILWSISKNFLNINSGLNEVLNVYNTINEYSYKLNNKNKLYLYERLTIVNTILNKYASAMEYNLKVIDYAVKTKNNQSRYKAAIELGVLAKRIGQYDEALKILNDINYIDVNNEEIKAELNIYKLINQSDIEASLGNYDKSLNYLNEINKYKNYINKDKYKHVKSLENIIRAICLSGKGDYQGAINILAESKQDIEENKNSFFYDKDIMYYDALADIYFNKGEYDLAIESYEKLLDLSKERNDLEHIEKALTGLVRASSNTDEYENKDKYINELLYWERFINKNFSENYYNNSIRKYEFNRTRKENSLIKIVNIIFKFLIIILFLIVFKLKIYYVINKIRLRKKIKRYLDQNMYFLNYQPIVDPKKEKIVGFEALLRLKIEDQVVMPNLIINEIEKADMINDVSIWILNKIISDYGELTKIRGVSGKFYVSMNISLKEIEDIDFIKKLANILKDSKLYNQKIAIEITENNKCKDDATVKNNIEYLRRSGFLVALDDFGVEYSNLSMLEKFNFDIIKLDKCFIENIENSDVNKSIIETSDYLSCTKNKTIVVEGVETINQVDFIKNTNSQKIYIQGYFYSKPLKIEDLKKIDLFNIV</sequence>